<name>A0A914VD75_9BILA</name>
<evidence type="ECO:0000313" key="2">
    <source>
        <dbReference type="WBParaSite" id="PSAMB.scaffold1804size27738.g15034.t1"/>
    </source>
</evidence>
<dbReference type="WBParaSite" id="PSAMB.scaffold1804size27738.g15034.t1">
    <property type="protein sequence ID" value="PSAMB.scaffold1804size27738.g15034.t1"/>
    <property type="gene ID" value="PSAMB.scaffold1804size27738.g15034"/>
</dbReference>
<reference evidence="2" key="1">
    <citation type="submission" date="2022-11" db="UniProtKB">
        <authorList>
            <consortium name="WormBaseParasite"/>
        </authorList>
    </citation>
    <scope>IDENTIFICATION</scope>
</reference>
<sequence length="127" mass="14711">MTEAELKDEVIARIAAEKQLHAAEKALEHMEMALKLSGAHMTELKEQIMPDVHKLKQFFEECAEEAKLDANKPIIMKNAVYARRSIRRSKTRFRASIRRQLSIMKGETKRDSENIDIMNKQPSIVYL</sequence>
<organism evidence="1 2">
    <name type="scientific">Plectus sambesii</name>
    <dbReference type="NCBI Taxonomy" id="2011161"/>
    <lineage>
        <taxon>Eukaryota</taxon>
        <taxon>Metazoa</taxon>
        <taxon>Ecdysozoa</taxon>
        <taxon>Nematoda</taxon>
        <taxon>Chromadorea</taxon>
        <taxon>Plectida</taxon>
        <taxon>Plectina</taxon>
        <taxon>Plectoidea</taxon>
        <taxon>Plectidae</taxon>
        <taxon>Plectus</taxon>
    </lineage>
</organism>
<dbReference type="Proteomes" id="UP000887566">
    <property type="component" value="Unplaced"/>
</dbReference>
<protein>
    <submittedName>
        <fullName evidence="2">Uncharacterized protein</fullName>
    </submittedName>
</protein>
<evidence type="ECO:0000313" key="1">
    <source>
        <dbReference type="Proteomes" id="UP000887566"/>
    </source>
</evidence>
<keyword evidence="1" id="KW-1185">Reference proteome</keyword>
<dbReference type="AlphaFoldDB" id="A0A914VD75"/>
<proteinExistence type="predicted"/>
<accession>A0A914VD75</accession>